<dbReference type="InParanoid" id="A0A1X7U5T1"/>
<dbReference type="EnsemblMetazoa" id="Aqu2.1.22889_001">
    <property type="protein sequence ID" value="Aqu2.1.22889_001"/>
    <property type="gene ID" value="Aqu2.1.22889"/>
</dbReference>
<proteinExistence type="predicted"/>
<dbReference type="PANTHER" id="PTHR46880:SF5">
    <property type="entry name" value="DUF4371 DOMAIN-CONTAINING PROTEIN"/>
    <property type="match status" value="1"/>
</dbReference>
<protein>
    <recommendedName>
        <fullName evidence="2">DUF4371 domain-containing protein</fullName>
    </recommendedName>
</protein>
<name>A0A1X7U5T1_AMPQE</name>
<sequence>MDSRELGQSKYIGILTNESTDTGTTNNLIIYVLSVTLDATVTTEYLKLVALREGGKAEAFTLKINVALKGFNVDLQKCVGFASNGAQVMVGRENGVATRLKRDCVNCGNSLCCTSVGN</sequence>
<organism evidence="1">
    <name type="scientific">Amphimedon queenslandica</name>
    <name type="common">Sponge</name>
    <dbReference type="NCBI Taxonomy" id="400682"/>
    <lineage>
        <taxon>Eukaryota</taxon>
        <taxon>Metazoa</taxon>
        <taxon>Porifera</taxon>
        <taxon>Demospongiae</taxon>
        <taxon>Heteroscleromorpha</taxon>
        <taxon>Haplosclerida</taxon>
        <taxon>Niphatidae</taxon>
        <taxon>Amphimedon</taxon>
    </lineage>
</organism>
<dbReference type="PANTHER" id="PTHR46880">
    <property type="entry name" value="RAS-ASSOCIATING DOMAIN-CONTAINING PROTEIN"/>
    <property type="match status" value="1"/>
</dbReference>
<dbReference type="AlphaFoldDB" id="A0A1X7U5T1"/>
<evidence type="ECO:0000313" key="1">
    <source>
        <dbReference type="EnsemblMetazoa" id="Aqu2.1.22889_001"/>
    </source>
</evidence>
<evidence type="ECO:0008006" key="2">
    <source>
        <dbReference type="Google" id="ProtNLM"/>
    </source>
</evidence>
<reference evidence="1" key="1">
    <citation type="submission" date="2017-05" db="UniProtKB">
        <authorList>
            <consortium name="EnsemblMetazoa"/>
        </authorList>
    </citation>
    <scope>IDENTIFICATION</scope>
</reference>
<accession>A0A1X7U5T1</accession>